<evidence type="ECO:0000256" key="1">
    <source>
        <dbReference type="SAM" id="MobiDB-lite"/>
    </source>
</evidence>
<keyword evidence="3" id="KW-1185">Reference proteome</keyword>
<dbReference type="CDD" id="cd00586">
    <property type="entry name" value="4HBT"/>
    <property type="match status" value="1"/>
</dbReference>
<evidence type="ECO:0000313" key="3">
    <source>
        <dbReference type="Proteomes" id="UP000275401"/>
    </source>
</evidence>
<dbReference type="PANTHER" id="PTHR31793">
    <property type="entry name" value="4-HYDROXYBENZOYL-COA THIOESTERASE FAMILY MEMBER"/>
    <property type="match status" value="1"/>
</dbReference>
<dbReference type="Proteomes" id="UP000275401">
    <property type="component" value="Unassembled WGS sequence"/>
</dbReference>
<feature type="region of interest" description="Disordered" evidence="1">
    <location>
        <begin position="1"/>
        <end position="27"/>
    </location>
</feature>
<dbReference type="EMBL" id="RIBZ01000023">
    <property type="protein sequence ID" value="RNG38355.1"/>
    <property type="molecule type" value="Genomic_DNA"/>
</dbReference>
<evidence type="ECO:0000313" key="2">
    <source>
        <dbReference type="EMBL" id="RNG38355.1"/>
    </source>
</evidence>
<dbReference type="SUPFAM" id="SSF54637">
    <property type="entry name" value="Thioesterase/thiol ester dehydrase-isomerase"/>
    <property type="match status" value="1"/>
</dbReference>
<protein>
    <submittedName>
        <fullName evidence="2">4-hydroxybenzoyl-CoA thioesterase</fullName>
    </submittedName>
</protein>
<dbReference type="Gene3D" id="3.10.129.10">
    <property type="entry name" value="Hotdog Thioesterase"/>
    <property type="match status" value="1"/>
</dbReference>
<sequence>MADDDEHAEEGTSRVVTPYEGTGHRTWDDTADIPAPLSLHHTTVSPAWVDYNGHMSESCYLLVFGDNADAFFRYIGIDEQYRAAGHSLYTVETHLHNRREVAEGEPIRLTLRVLDHDAKRVHIFHDMHHGATGTLLATAEQMLVHVDMERGRSCPMPAALLQRLAAIRQAHTALPRPEVVGRPMGIPRRG</sequence>
<dbReference type="InterPro" id="IPR029069">
    <property type="entry name" value="HotDog_dom_sf"/>
</dbReference>
<gene>
    <name evidence="2" type="ORF">EEJ42_01155</name>
</gene>
<name>A0A3M8XC32_9ACTN</name>
<dbReference type="Pfam" id="PF13279">
    <property type="entry name" value="4HBT_2"/>
    <property type="match status" value="1"/>
</dbReference>
<comment type="caution">
    <text evidence="2">The sequence shown here is derived from an EMBL/GenBank/DDBJ whole genome shotgun (WGS) entry which is preliminary data.</text>
</comment>
<organism evidence="2 3">
    <name type="scientific">Streptomyces botrytidirepellens</name>
    <dbReference type="NCBI Taxonomy" id="2486417"/>
    <lineage>
        <taxon>Bacteria</taxon>
        <taxon>Bacillati</taxon>
        <taxon>Actinomycetota</taxon>
        <taxon>Actinomycetes</taxon>
        <taxon>Kitasatosporales</taxon>
        <taxon>Streptomycetaceae</taxon>
        <taxon>Streptomyces</taxon>
    </lineage>
</organism>
<accession>A0A3M8XC32</accession>
<dbReference type="RefSeq" id="WP_123098170.1">
    <property type="nucleotide sequence ID" value="NZ_RIBZ01000023.1"/>
</dbReference>
<reference evidence="2 3" key="1">
    <citation type="submission" date="2018-11" db="EMBL/GenBank/DDBJ databases">
        <title>The Potential of Streptomyces as Biocontrol Agents against the Tomato grey mould, Botrytis cinerea (Gray mold) Frontiers in Microbiology.</title>
        <authorList>
            <person name="Li D."/>
        </authorList>
    </citation>
    <scope>NUCLEOTIDE SEQUENCE [LARGE SCALE GENOMIC DNA]</scope>
    <source>
        <strain evidence="2 3">NEAU-LD23</strain>
    </source>
</reference>
<dbReference type="AlphaFoldDB" id="A0A3M8XC32"/>
<dbReference type="PANTHER" id="PTHR31793:SF2">
    <property type="entry name" value="BLR1345 PROTEIN"/>
    <property type="match status" value="1"/>
</dbReference>
<proteinExistence type="predicted"/>
<dbReference type="GO" id="GO:0047617">
    <property type="term" value="F:fatty acyl-CoA hydrolase activity"/>
    <property type="evidence" value="ECO:0007669"/>
    <property type="project" value="TreeGrafter"/>
</dbReference>
<dbReference type="InterPro" id="IPR050563">
    <property type="entry name" value="4-hydroxybenzoyl-CoA_TE"/>
</dbReference>